<comment type="similarity">
    <text evidence="4">Belongs to the CobB/CobQ family. CobQ subfamily.</text>
</comment>
<dbReference type="PANTHER" id="PTHR21343:SF1">
    <property type="entry name" value="COBYRIC ACID SYNTHASE"/>
    <property type="match status" value="1"/>
</dbReference>
<evidence type="ECO:0000259" key="7">
    <source>
        <dbReference type="Pfam" id="PF07685"/>
    </source>
</evidence>
<dbReference type="GO" id="GO:0015420">
    <property type="term" value="F:ABC-type vitamin B12 transporter activity"/>
    <property type="evidence" value="ECO:0007669"/>
    <property type="project" value="UniProtKB-UniRule"/>
</dbReference>
<dbReference type="Gene3D" id="3.40.50.300">
    <property type="entry name" value="P-loop containing nucleotide triphosphate hydrolases"/>
    <property type="match status" value="1"/>
</dbReference>
<evidence type="ECO:0000256" key="5">
    <source>
        <dbReference type="SAM" id="MobiDB-lite"/>
    </source>
</evidence>
<dbReference type="SUPFAM" id="SSF52540">
    <property type="entry name" value="P-loop containing nucleoside triphosphate hydrolases"/>
    <property type="match status" value="1"/>
</dbReference>
<dbReference type="EMBL" id="CADCVI010000183">
    <property type="protein sequence ID" value="CAA9481186.1"/>
    <property type="molecule type" value="Genomic_DNA"/>
</dbReference>
<dbReference type="PROSITE" id="PS51273">
    <property type="entry name" value="GATASE_TYPE_1"/>
    <property type="match status" value="1"/>
</dbReference>
<name>A0A6J4RSR3_9ACTN</name>
<dbReference type="Gene3D" id="3.40.50.880">
    <property type="match status" value="1"/>
</dbReference>
<dbReference type="CDD" id="cd01750">
    <property type="entry name" value="GATase1_CobQ"/>
    <property type="match status" value="1"/>
</dbReference>
<dbReference type="CDD" id="cd05389">
    <property type="entry name" value="CobQ_N"/>
    <property type="match status" value="1"/>
</dbReference>
<dbReference type="InterPro" id="IPR011698">
    <property type="entry name" value="GATase_3"/>
</dbReference>
<feature type="domain" description="CobQ/CobB/MinD/ParA nucleotide binding" evidence="6">
    <location>
        <begin position="6"/>
        <end position="231"/>
    </location>
</feature>
<sequence>MRGALLVAGTHSDAGKSVVVAGICRWLVREGVRVAPFKAQNMALNSFVTREGAEIGRAQAAQAAAARVEPEAAMNPVLLKPSAERETQVILLGKPYATATARSYGAMKKELLPVVLDSLSDLRRRFDVVVCEGAGSPAEINLRENDIANMGLARAASLPVVVVGDIDRGGLFASLYGTLALLSPEDQALVGGFLVNKFRGDPAVLEPGLRQMSGMTGRPFLGTLPHARGLSLLDGEDSLALDVPRPAKSPLGRDVLRVAVLRLGRISNFTDMDALSHEPGVAVRFTGSPEEVLDADLAVLPGTKATVDDLAKLRASGLDRAILQRAKLGLPTLGICGGYQMMGTRVSDGVESRKGEVSGLGLLPVETVFEEEKLLGRPEGRATYFGDAPVSGYEIRHGRVARSGGEPLFLTPVADEGCVVGQTFGTSWHGVFESDAFRRSFLLHVAEARGLDWKPGDEPFAAAREAQIDKLGDLVAENVDREALLRLIDEGSPAGLPVVGPHPSSTDVRPLVASGALRGGAAGNGHDALEEIETNAKPGRPR</sequence>
<dbReference type="InterPro" id="IPR033949">
    <property type="entry name" value="CobQ_GATase1"/>
</dbReference>
<dbReference type="UniPathway" id="UPA00148"/>
<gene>
    <name evidence="4" type="primary">cobQ</name>
    <name evidence="8" type="ORF">AVDCRST_MAG25-2778</name>
</gene>
<evidence type="ECO:0000256" key="4">
    <source>
        <dbReference type="HAMAP-Rule" id="MF_00028"/>
    </source>
</evidence>
<accession>A0A6J4RSR3</accession>
<dbReference type="PANTHER" id="PTHR21343">
    <property type="entry name" value="DETHIOBIOTIN SYNTHETASE"/>
    <property type="match status" value="1"/>
</dbReference>
<dbReference type="SUPFAM" id="SSF52317">
    <property type="entry name" value="Class I glutamine amidotransferase-like"/>
    <property type="match status" value="1"/>
</dbReference>
<dbReference type="Pfam" id="PF07685">
    <property type="entry name" value="GATase_3"/>
    <property type="match status" value="1"/>
</dbReference>
<evidence type="ECO:0000259" key="6">
    <source>
        <dbReference type="Pfam" id="PF01656"/>
    </source>
</evidence>
<feature type="region of interest" description="Disordered" evidence="5">
    <location>
        <begin position="519"/>
        <end position="542"/>
    </location>
</feature>
<dbReference type="Pfam" id="PF01656">
    <property type="entry name" value="CbiA"/>
    <property type="match status" value="1"/>
</dbReference>
<dbReference type="InterPro" id="IPR047045">
    <property type="entry name" value="CobQ_N"/>
</dbReference>
<evidence type="ECO:0000313" key="8">
    <source>
        <dbReference type="EMBL" id="CAA9481186.1"/>
    </source>
</evidence>
<feature type="active site" description="Nucleophile" evidence="4">
    <location>
        <position position="336"/>
    </location>
</feature>
<evidence type="ECO:0000256" key="2">
    <source>
        <dbReference type="ARBA" id="ARBA00022573"/>
    </source>
</evidence>
<comment type="function">
    <text evidence="4">Catalyzes amidations at positions B, D, E, and G on adenosylcobyrinic A,C-diamide. NH(2) groups are provided by glutamine, and one molecule of ATP is hydrogenolyzed for each amidation.</text>
</comment>
<organism evidence="8">
    <name type="scientific">uncultured Rubrobacteraceae bacterium</name>
    <dbReference type="NCBI Taxonomy" id="349277"/>
    <lineage>
        <taxon>Bacteria</taxon>
        <taxon>Bacillati</taxon>
        <taxon>Actinomycetota</taxon>
        <taxon>Rubrobacteria</taxon>
        <taxon>Rubrobacterales</taxon>
        <taxon>Rubrobacteraceae</taxon>
        <taxon>environmental samples</taxon>
    </lineage>
</organism>
<comment type="pathway">
    <text evidence="1 4">Cofactor biosynthesis; adenosylcobalamin biosynthesis.</text>
</comment>
<dbReference type="NCBIfam" id="NF001989">
    <property type="entry name" value="PRK00784.1"/>
    <property type="match status" value="1"/>
</dbReference>
<dbReference type="InterPro" id="IPR004459">
    <property type="entry name" value="CobQ_synth"/>
</dbReference>
<feature type="active site" evidence="4">
    <location>
        <position position="429"/>
    </location>
</feature>
<dbReference type="InterPro" id="IPR002586">
    <property type="entry name" value="CobQ/CobB/MinD/ParA_Nub-bd_dom"/>
</dbReference>
<keyword evidence="3 4" id="KW-0315">Glutamine amidotransferase</keyword>
<keyword evidence="8" id="KW-0436">Ligase</keyword>
<evidence type="ECO:0000256" key="1">
    <source>
        <dbReference type="ARBA" id="ARBA00004953"/>
    </source>
</evidence>
<evidence type="ECO:0000256" key="3">
    <source>
        <dbReference type="ARBA" id="ARBA00022962"/>
    </source>
</evidence>
<dbReference type="GO" id="GO:0016874">
    <property type="term" value="F:ligase activity"/>
    <property type="evidence" value="ECO:0007669"/>
    <property type="project" value="UniProtKB-KW"/>
</dbReference>
<reference evidence="8" key="1">
    <citation type="submission" date="2020-02" db="EMBL/GenBank/DDBJ databases">
        <authorList>
            <person name="Meier V. D."/>
        </authorList>
    </citation>
    <scope>NUCLEOTIDE SEQUENCE</scope>
    <source>
        <strain evidence="8">AVDCRST_MAG25</strain>
    </source>
</reference>
<proteinExistence type="inferred from homology"/>
<dbReference type="InterPro" id="IPR029062">
    <property type="entry name" value="Class_I_gatase-like"/>
</dbReference>
<dbReference type="InterPro" id="IPR027417">
    <property type="entry name" value="P-loop_NTPase"/>
</dbReference>
<dbReference type="PROSITE" id="PS51274">
    <property type="entry name" value="GATASE_COBBQ"/>
    <property type="match status" value="1"/>
</dbReference>
<dbReference type="AlphaFoldDB" id="A0A6J4RSR3"/>
<dbReference type="NCBIfam" id="TIGR00313">
    <property type="entry name" value="cobQ"/>
    <property type="match status" value="1"/>
</dbReference>
<keyword evidence="2 4" id="KW-0169">Cobalamin biosynthesis</keyword>
<dbReference type="GO" id="GO:0009236">
    <property type="term" value="P:cobalamin biosynthetic process"/>
    <property type="evidence" value="ECO:0007669"/>
    <property type="project" value="UniProtKB-UniRule"/>
</dbReference>
<dbReference type="HAMAP" id="MF_00028">
    <property type="entry name" value="CobQ"/>
    <property type="match status" value="1"/>
</dbReference>
<protein>
    <recommendedName>
        <fullName evidence="4">Cobyric acid synthase</fullName>
    </recommendedName>
</protein>
<feature type="domain" description="CobB/CobQ-like glutamine amidotransferase" evidence="7">
    <location>
        <begin position="257"/>
        <end position="436"/>
    </location>
</feature>